<dbReference type="KEGG" id="egl:EGR_11315"/>
<dbReference type="InterPro" id="IPR008893">
    <property type="entry name" value="WGR_domain"/>
</dbReference>
<organism evidence="2 3">
    <name type="scientific">Echinococcus granulosus</name>
    <name type="common">Hydatid tapeworm</name>
    <dbReference type="NCBI Taxonomy" id="6210"/>
    <lineage>
        <taxon>Eukaryota</taxon>
        <taxon>Metazoa</taxon>
        <taxon>Spiralia</taxon>
        <taxon>Lophotrochozoa</taxon>
        <taxon>Platyhelminthes</taxon>
        <taxon>Cestoda</taxon>
        <taxon>Eucestoda</taxon>
        <taxon>Cyclophyllidea</taxon>
        <taxon>Taeniidae</taxon>
        <taxon>Echinococcus</taxon>
        <taxon>Echinococcus granulosus group</taxon>
    </lineage>
</organism>
<dbReference type="PROSITE" id="PS51977">
    <property type="entry name" value="WGR"/>
    <property type="match status" value="1"/>
</dbReference>
<dbReference type="InterPro" id="IPR036930">
    <property type="entry name" value="WGR_dom_sf"/>
</dbReference>
<name>W6UJZ9_ECHGR</name>
<dbReference type="RefSeq" id="XP_024345030.1">
    <property type="nucleotide sequence ID" value="XM_024500556.1"/>
</dbReference>
<protein>
    <recommendedName>
        <fullName evidence="1">WGR domain-containing protein</fullName>
    </recommendedName>
</protein>
<dbReference type="Pfam" id="PF05406">
    <property type="entry name" value="WGR"/>
    <property type="match status" value="1"/>
</dbReference>
<evidence type="ECO:0000313" key="2">
    <source>
        <dbReference type="EMBL" id="EUB53834.1"/>
    </source>
</evidence>
<dbReference type="Proteomes" id="UP000019149">
    <property type="component" value="Unassembled WGS sequence"/>
</dbReference>
<evidence type="ECO:0000313" key="3">
    <source>
        <dbReference type="Proteomes" id="UP000019149"/>
    </source>
</evidence>
<dbReference type="EMBL" id="APAU02000842">
    <property type="protein sequence ID" value="EUB53834.1"/>
    <property type="molecule type" value="Genomic_DNA"/>
</dbReference>
<accession>W6UJZ9</accession>
<sequence length="87" mass="9689">MPKVIADVVRRHAIGTAITVRLQVLCSEESPRQHQVLRAWGRIGMRIGGLKVGHLVSLHAATKRLYDLFLKKTANSCGTERANFVKL</sequence>
<comment type="caution">
    <text evidence="2">The sequence shown here is derived from an EMBL/GenBank/DDBJ whole genome shotgun (WGS) entry which is preliminary data.</text>
</comment>
<proteinExistence type="predicted"/>
<feature type="domain" description="WGR" evidence="1">
    <location>
        <begin position="1"/>
        <end position="87"/>
    </location>
</feature>
<evidence type="ECO:0000259" key="1">
    <source>
        <dbReference type="PROSITE" id="PS51977"/>
    </source>
</evidence>
<reference evidence="2 3" key="1">
    <citation type="journal article" date="2013" name="Nat. Genet.">
        <title>The genome of the hydatid tapeworm Echinococcus granulosus.</title>
        <authorList>
            <person name="Zheng H."/>
            <person name="Zhang W."/>
            <person name="Zhang L."/>
            <person name="Zhang Z."/>
            <person name="Li J."/>
            <person name="Lu G."/>
            <person name="Zhu Y."/>
            <person name="Wang Y."/>
            <person name="Huang Y."/>
            <person name="Liu J."/>
            <person name="Kang H."/>
            <person name="Chen J."/>
            <person name="Wang L."/>
            <person name="Chen A."/>
            <person name="Yu S."/>
            <person name="Gao Z."/>
            <person name="Jin L."/>
            <person name="Gu W."/>
            <person name="Wang Z."/>
            <person name="Zhao L."/>
            <person name="Shi B."/>
            <person name="Wen H."/>
            <person name="Lin R."/>
            <person name="Jones M.K."/>
            <person name="Brejova B."/>
            <person name="Vinar T."/>
            <person name="Zhao G."/>
            <person name="McManus D.P."/>
            <person name="Chen Z."/>
            <person name="Zhou Y."/>
            <person name="Wang S."/>
        </authorList>
    </citation>
    <scope>NUCLEOTIDE SEQUENCE [LARGE SCALE GENOMIC DNA]</scope>
</reference>
<dbReference type="CTD" id="36347022"/>
<keyword evidence="3" id="KW-1185">Reference proteome</keyword>
<dbReference type="SUPFAM" id="SSF142921">
    <property type="entry name" value="WGR domain-like"/>
    <property type="match status" value="1"/>
</dbReference>
<dbReference type="AlphaFoldDB" id="W6UJZ9"/>
<gene>
    <name evidence="2" type="ORF">EGR_11315</name>
</gene>
<dbReference type="STRING" id="6210.W6UJZ9"/>
<dbReference type="GeneID" id="36347022"/>